<dbReference type="InterPro" id="IPR016186">
    <property type="entry name" value="C-type_lectin-like/link_sf"/>
</dbReference>
<keyword evidence="3" id="KW-1185">Reference proteome</keyword>
<dbReference type="SUPFAM" id="SSF56436">
    <property type="entry name" value="C-type lectin-like"/>
    <property type="match status" value="1"/>
</dbReference>
<dbReference type="AlphaFoldDB" id="A0A3Q2XEA8"/>
<name>A0A3Q2XEA8_HIPCM</name>
<protein>
    <recommendedName>
        <fullName evidence="4">C-type lectin domain-containing protein</fullName>
    </recommendedName>
</protein>
<proteinExistence type="predicted"/>
<dbReference type="Gene3D" id="3.10.100.10">
    <property type="entry name" value="Mannose-Binding Protein A, subunit A"/>
    <property type="match status" value="1"/>
</dbReference>
<evidence type="ECO:0000313" key="3">
    <source>
        <dbReference type="Proteomes" id="UP000264820"/>
    </source>
</evidence>
<keyword evidence="1" id="KW-1133">Transmembrane helix</keyword>
<dbReference type="Ensembl" id="ENSHCOT00000011323.1">
    <property type="protein sequence ID" value="ENSHCOP00000001902.1"/>
    <property type="gene ID" value="ENSHCOG00000002936.1"/>
</dbReference>
<reference evidence="2" key="1">
    <citation type="submission" date="2025-08" db="UniProtKB">
        <authorList>
            <consortium name="Ensembl"/>
        </authorList>
    </citation>
    <scope>IDENTIFICATION</scope>
</reference>
<evidence type="ECO:0008006" key="4">
    <source>
        <dbReference type="Google" id="ProtNLM"/>
    </source>
</evidence>
<sequence length="137" mass="15493">MIFIHSPVKQPLKMCLSSGIESDGWKTFGTGCYRFFGMRKTWSEADKYCVQEGGHLSSFHSHPELAPAHGRTQCFTTSIDVSCVPVLKLIVVSVFVVVFVVFLSQRPERWLREHVGGNENPVVQIWKWRGPLELGPC</sequence>
<evidence type="ECO:0000256" key="1">
    <source>
        <dbReference type="SAM" id="Phobius"/>
    </source>
</evidence>
<keyword evidence="1" id="KW-0472">Membrane</keyword>
<accession>A0A3Q2XEA8</accession>
<reference evidence="2" key="2">
    <citation type="submission" date="2025-09" db="UniProtKB">
        <authorList>
            <consortium name="Ensembl"/>
        </authorList>
    </citation>
    <scope>IDENTIFICATION</scope>
</reference>
<keyword evidence="1" id="KW-0812">Transmembrane</keyword>
<feature type="transmembrane region" description="Helical" evidence="1">
    <location>
        <begin position="86"/>
        <end position="104"/>
    </location>
</feature>
<dbReference type="Proteomes" id="UP000264820">
    <property type="component" value="Unplaced"/>
</dbReference>
<organism evidence="2 3">
    <name type="scientific">Hippocampus comes</name>
    <name type="common">Tiger tail seahorse</name>
    <dbReference type="NCBI Taxonomy" id="109280"/>
    <lineage>
        <taxon>Eukaryota</taxon>
        <taxon>Metazoa</taxon>
        <taxon>Chordata</taxon>
        <taxon>Craniata</taxon>
        <taxon>Vertebrata</taxon>
        <taxon>Euteleostomi</taxon>
        <taxon>Actinopterygii</taxon>
        <taxon>Neopterygii</taxon>
        <taxon>Teleostei</taxon>
        <taxon>Neoteleostei</taxon>
        <taxon>Acanthomorphata</taxon>
        <taxon>Syngnathiaria</taxon>
        <taxon>Syngnathiformes</taxon>
        <taxon>Syngnathoidei</taxon>
        <taxon>Syngnathidae</taxon>
        <taxon>Hippocampus</taxon>
    </lineage>
</organism>
<evidence type="ECO:0000313" key="2">
    <source>
        <dbReference type="Ensembl" id="ENSHCOP00000001902.1"/>
    </source>
</evidence>
<dbReference type="InterPro" id="IPR016187">
    <property type="entry name" value="CTDL_fold"/>
</dbReference>